<dbReference type="Gene3D" id="2.120.10.30">
    <property type="entry name" value="TolB, C-terminal domain"/>
    <property type="match status" value="3"/>
</dbReference>
<organism evidence="4 5">
    <name type="scientific">Adineta steineri</name>
    <dbReference type="NCBI Taxonomy" id="433720"/>
    <lineage>
        <taxon>Eukaryota</taxon>
        <taxon>Metazoa</taxon>
        <taxon>Spiralia</taxon>
        <taxon>Gnathifera</taxon>
        <taxon>Rotifera</taxon>
        <taxon>Eurotatoria</taxon>
        <taxon>Bdelloidea</taxon>
        <taxon>Adinetida</taxon>
        <taxon>Adinetidae</taxon>
        <taxon>Adineta</taxon>
    </lineage>
</organism>
<sequence>MIIQSKPKYNKWNQHGITIAGGNGQGDQLNQLFTPFEIDIDDSNAILIADTINHRIVEWKHNSNSGQIIAGGMGSGDRHGQLNMPLSVITDKEKNAIIICEHGNKRVIRWFRQSQTNPQVLISDIYCGGMAMDKEGSIYVSDSTKAEVRRLKEGDTGGTLVAGGNGPGYLLNQFRNPCDIFIDEDYSVYVADIDNQRIMKWTKDAKEGILVVRAHGEGNGLNQLANPYGLIVDNLGQIIISDHKNHRVIRWREGDTEGEIVAGGNGEGNEPNQLNSPRGVSLDVEGNLYVVDSRNHRIQKYELCTK</sequence>
<dbReference type="Pfam" id="PF01436">
    <property type="entry name" value="NHL"/>
    <property type="match status" value="1"/>
</dbReference>
<evidence type="ECO:0000256" key="1">
    <source>
        <dbReference type="ARBA" id="ARBA00022737"/>
    </source>
</evidence>
<evidence type="ECO:0000313" key="4">
    <source>
        <dbReference type="EMBL" id="CAF1055430.1"/>
    </source>
</evidence>
<evidence type="ECO:0000256" key="2">
    <source>
        <dbReference type="PROSITE-ProRule" id="PRU00504"/>
    </source>
</evidence>
<dbReference type="GO" id="GO:0008270">
    <property type="term" value="F:zinc ion binding"/>
    <property type="evidence" value="ECO:0007669"/>
    <property type="project" value="UniProtKB-KW"/>
</dbReference>
<dbReference type="InterPro" id="IPR011042">
    <property type="entry name" value="6-blade_b-propeller_TolB-like"/>
</dbReference>
<reference evidence="4" key="1">
    <citation type="submission" date="2021-02" db="EMBL/GenBank/DDBJ databases">
        <authorList>
            <person name="Nowell W R."/>
        </authorList>
    </citation>
    <scope>NUCLEOTIDE SEQUENCE</scope>
</reference>
<protein>
    <submittedName>
        <fullName evidence="4">Uncharacterized protein</fullName>
    </submittedName>
</protein>
<dbReference type="InterPro" id="IPR050952">
    <property type="entry name" value="TRIM-NHL_E3_ligases"/>
</dbReference>
<keyword evidence="1" id="KW-0677">Repeat</keyword>
<dbReference type="SUPFAM" id="SSF101898">
    <property type="entry name" value="NHL repeat"/>
    <property type="match status" value="1"/>
</dbReference>
<comment type="caution">
    <text evidence="4">The sequence shown here is derived from an EMBL/GenBank/DDBJ whole genome shotgun (WGS) entry which is preliminary data.</text>
</comment>
<proteinExistence type="predicted"/>
<feature type="region of interest" description="Disordered" evidence="3">
    <location>
        <begin position="259"/>
        <end position="279"/>
    </location>
</feature>
<dbReference type="InterPro" id="IPR001258">
    <property type="entry name" value="NHL_repeat"/>
</dbReference>
<feature type="repeat" description="NHL" evidence="2">
    <location>
        <begin position="268"/>
        <end position="304"/>
    </location>
</feature>
<evidence type="ECO:0000313" key="5">
    <source>
        <dbReference type="Proteomes" id="UP000663845"/>
    </source>
</evidence>
<accession>A0A814KQ57</accession>
<dbReference type="Proteomes" id="UP000663845">
    <property type="component" value="Unassembled WGS sequence"/>
</dbReference>
<dbReference type="PANTHER" id="PTHR24104">
    <property type="entry name" value="E3 UBIQUITIN-PROTEIN LIGASE NHLRC1-RELATED"/>
    <property type="match status" value="1"/>
</dbReference>
<dbReference type="EMBL" id="CAJNOG010000188">
    <property type="protein sequence ID" value="CAF1055430.1"/>
    <property type="molecule type" value="Genomic_DNA"/>
</dbReference>
<name>A0A814KQ57_9BILA</name>
<dbReference type="CDD" id="cd05819">
    <property type="entry name" value="NHL"/>
    <property type="match status" value="1"/>
</dbReference>
<evidence type="ECO:0000256" key="3">
    <source>
        <dbReference type="SAM" id="MobiDB-lite"/>
    </source>
</evidence>
<dbReference type="PROSITE" id="PS51125">
    <property type="entry name" value="NHL"/>
    <property type="match status" value="1"/>
</dbReference>
<gene>
    <name evidence="4" type="ORF">JYZ213_LOCUS18918</name>
</gene>
<dbReference type="AlphaFoldDB" id="A0A814KQ57"/>
<dbReference type="PANTHER" id="PTHR24104:SF25">
    <property type="entry name" value="PROTEIN LIN-41"/>
    <property type="match status" value="1"/>
</dbReference>